<organism evidence="2 3">
    <name type="scientific">Cohaesibacter marisflavi</name>
    <dbReference type="NCBI Taxonomy" id="655353"/>
    <lineage>
        <taxon>Bacteria</taxon>
        <taxon>Pseudomonadati</taxon>
        <taxon>Pseudomonadota</taxon>
        <taxon>Alphaproteobacteria</taxon>
        <taxon>Hyphomicrobiales</taxon>
        <taxon>Cohaesibacteraceae</taxon>
    </lineage>
</organism>
<dbReference type="EMBL" id="FOVR01000001">
    <property type="protein sequence ID" value="SFN60353.1"/>
    <property type="molecule type" value="Genomic_DNA"/>
</dbReference>
<feature type="region of interest" description="Disordered" evidence="1">
    <location>
        <begin position="73"/>
        <end position="92"/>
    </location>
</feature>
<feature type="region of interest" description="Disordered" evidence="1">
    <location>
        <begin position="116"/>
        <end position="141"/>
    </location>
</feature>
<reference evidence="2 3" key="1">
    <citation type="submission" date="2016-10" db="EMBL/GenBank/DDBJ databases">
        <authorList>
            <person name="de Groot N.N."/>
        </authorList>
    </citation>
    <scope>NUCLEOTIDE SEQUENCE [LARGE SCALE GENOMIC DNA]</scope>
    <source>
        <strain evidence="2 3">CGMCC 1.9157</strain>
    </source>
</reference>
<evidence type="ECO:0000313" key="3">
    <source>
        <dbReference type="Proteomes" id="UP000199236"/>
    </source>
</evidence>
<sequence>MKATDGLTHEERAERDAAALKPFDLTEYEAQIWDRIAPQLAQQGRLKPYYVDTVAEYCRALIRMRALRSTLQEEGETYTVSGRNGKQYKSRPEVAQLNETWRQWRNLTAALGLSPTDERGLAEGQGDLFPDADNPFAGMGA</sequence>
<evidence type="ECO:0000256" key="1">
    <source>
        <dbReference type="SAM" id="MobiDB-lite"/>
    </source>
</evidence>
<dbReference type="Proteomes" id="UP000199236">
    <property type="component" value="Unassembled WGS sequence"/>
</dbReference>
<dbReference type="Pfam" id="PF05119">
    <property type="entry name" value="Terminase_4"/>
    <property type="match status" value="1"/>
</dbReference>
<protein>
    <submittedName>
        <fullName evidence="2">Phage terminase, small subunit, putative, P27 family</fullName>
    </submittedName>
</protein>
<dbReference type="InterPro" id="IPR006448">
    <property type="entry name" value="Phage_term_ssu_P27"/>
</dbReference>
<proteinExistence type="predicted"/>
<accession>A0A1I5AD64</accession>
<dbReference type="STRING" id="655353.SAMN04488056_101442"/>
<keyword evidence="3" id="KW-1185">Reference proteome</keyword>
<evidence type="ECO:0000313" key="2">
    <source>
        <dbReference type="EMBL" id="SFN60353.1"/>
    </source>
</evidence>
<gene>
    <name evidence="2" type="ORF">SAMN04488056_101442</name>
</gene>
<name>A0A1I5AD64_9HYPH</name>
<dbReference type="AlphaFoldDB" id="A0A1I5AD64"/>